<dbReference type="OrthoDB" id="3946796at2759"/>
<keyword evidence="3" id="KW-1185">Reference proteome</keyword>
<feature type="compositionally biased region" description="Basic residues" evidence="1">
    <location>
        <begin position="57"/>
        <end position="76"/>
    </location>
</feature>
<evidence type="ECO:0000313" key="3">
    <source>
        <dbReference type="Proteomes" id="UP000800036"/>
    </source>
</evidence>
<feature type="compositionally biased region" description="Acidic residues" evidence="1">
    <location>
        <begin position="104"/>
        <end position="113"/>
    </location>
</feature>
<feature type="compositionally biased region" description="Polar residues" evidence="1">
    <location>
        <begin position="627"/>
        <end position="647"/>
    </location>
</feature>
<protein>
    <submittedName>
        <fullName evidence="2">Uncharacterized protein</fullName>
    </submittedName>
</protein>
<sequence length="749" mass="81158">MRLTRAALRAEHAQHVDDETQDASVPHTDVHERVPLGEVSANTALDLEPTNAPTKKMAVKKGKAKGASKKGAKGMKAKTTQEEDADVVLENERHAAGSPASEVAADELADEASADTVQAPINDERPTAPPSRPVRMTRRQLAKQEEDFSKAVRSRSPPQPEPTEEETTAGAQELELPEPEGQAEEKVEEVAVAQAHVDISTIPVEEPAEGPREEPTVEPSVEPTMEPVQAPEPMAETPQAQEPLVVDTQEDIIQPQNVVQERTTEAEVVESASTVTEPSEPEAGTPAVEVTEPEPKVLASEKPGDEEITPATSLTPSRAISRSSSRSPSKTPMRLEESIGAIDALEEALENVGRSLPSFDQLAEEKSPRKAKYTKTAAPSRTPTKSTEGPSMAPKVSRNPSLAPKSLKPTGLSRASTVRAPPKERLGSGEVTDYLASKRRPISMTFAPPPPLAKSAKAPTTSTFQLPGELKAAELKARKEERLKRMAEAGPVKARPISMPPPPKSTKPPTTSNFQLPGELKAAELKARKEERLKRMAEGDTTAPRQVNLPPPPKSTKPPTVPNFQLPGEKFAAEQRARKEERLKREAEEAEAAKRTAFKARPAPKRTSIIAPVRQTAASQARLLSKENASGPSMQPPQCSSSVTGPQRSGIAQPRSISTSSSNRNSVVLGPAKLAPVDVAALRNKGREVFNRDKLEKESRERERREKEEAAKKARAEAAERGRIVSREWARKQREKREEAARRAREGVA</sequence>
<dbReference type="AlphaFoldDB" id="A0A6A5V622"/>
<feature type="region of interest" description="Disordered" evidence="1">
    <location>
        <begin position="486"/>
        <end position="670"/>
    </location>
</feature>
<feature type="compositionally biased region" description="Low complexity" evidence="1">
    <location>
        <begin position="317"/>
        <end position="329"/>
    </location>
</feature>
<evidence type="ECO:0000313" key="2">
    <source>
        <dbReference type="EMBL" id="KAF1970456.1"/>
    </source>
</evidence>
<dbReference type="Proteomes" id="UP000800036">
    <property type="component" value="Unassembled WGS sequence"/>
</dbReference>
<feature type="compositionally biased region" description="Basic and acidic residues" evidence="1">
    <location>
        <begin position="8"/>
        <end position="18"/>
    </location>
</feature>
<gene>
    <name evidence="2" type="ORF">BU23DRAFT_591028</name>
</gene>
<feature type="compositionally biased region" description="Low complexity" evidence="1">
    <location>
        <begin position="217"/>
        <end position="228"/>
    </location>
</feature>
<feature type="compositionally biased region" description="Basic and acidic residues" evidence="1">
    <location>
        <begin position="571"/>
        <end position="594"/>
    </location>
</feature>
<name>A0A6A5V622_9PLEO</name>
<feature type="compositionally biased region" description="Pro residues" evidence="1">
    <location>
        <begin position="549"/>
        <end position="561"/>
    </location>
</feature>
<feature type="region of interest" description="Disordered" evidence="1">
    <location>
        <begin position="1"/>
        <end position="239"/>
    </location>
</feature>
<feature type="region of interest" description="Disordered" evidence="1">
    <location>
        <begin position="359"/>
        <end position="469"/>
    </location>
</feature>
<feature type="compositionally biased region" description="Low complexity" evidence="1">
    <location>
        <begin position="655"/>
        <end position="666"/>
    </location>
</feature>
<reference evidence="2" key="1">
    <citation type="journal article" date="2020" name="Stud. Mycol.">
        <title>101 Dothideomycetes genomes: a test case for predicting lifestyles and emergence of pathogens.</title>
        <authorList>
            <person name="Haridas S."/>
            <person name="Albert R."/>
            <person name="Binder M."/>
            <person name="Bloem J."/>
            <person name="Labutti K."/>
            <person name="Salamov A."/>
            <person name="Andreopoulos B."/>
            <person name="Baker S."/>
            <person name="Barry K."/>
            <person name="Bills G."/>
            <person name="Bluhm B."/>
            <person name="Cannon C."/>
            <person name="Castanera R."/>
            <person name="Culley D."/>
            <person name="Daum C."/>
            <person name="Ezra D."/>
            <person name="Gonzalez J."/>
            <person name="Henrissat B."/>
            <person name="Kuo A."/>
            <person name="Liang C."/>
            <person name="Lipzen A."/>
            <person name="Lutzoni F."/>
            <person name="Magnuson J."/>
            <person name="Mondo S."/>
            <person name="Nolan M."/>
            <person name="Ohm R."/>
            <person name="Pangilinan J."/>
            <person name="Park H.-J."/>
            <person name="Ramirez L."/>
            <person name="Alfaro M."/>
            <person name="Sun H."/>
            <person name="Tritt A."/>
            <person name="Yoshinaga Y."/>
            <person name="Zwiers L.-H."/>
            <person name="Turgeon B."/>
            <person name="Goodwin S."/>
            <person name="Spatafora J."/>
            <person name="Crous P."/>
            <person name="Grigoriev I."/>
        </authorList>
    </citation>
    <scope>NUCLEOTIDE SEQUENCE</scope>
    <source>
        <strain evidence="2">CBS 107.79</strain>
    </source>
</reference>
<organism evidence="2 3">
    <name type="scientific">Bimuria novae-zelandiae CBS 107.79</name>
    <dbReference type="NCBI Taxonomy" id="1447943"/>
    <lineage>
        <taxon>Eukaryota</taxon>
        <taxon>Fungi</taxon>
        <taxon>Dikarya</taxon>
        <taxon>Ascomycota</taxon>
        <taxon>Pezizomycotina</taxon>
        <taxon>Dothideomycetes</taxon>
        <taxon>Pleosporomycetidae</taxon>
        <taxon>Pleosporales</taxon>
        <taxon>Massarineae</taxon>
        <taxon>Didymosphaeriaceae</taxon>
        <taxon>Bimuria</taxon>
    </lineage>
</organism>
<feature type="compositionally biased region" description="Basic and acidic residues" evidence="1">
    <location>
        <begin position="521"/>
        <end position="538"/>
    </location>
</feature>
<proteinExistence type="predicted"/>
<dbReference type="EMBL" id="ML976700">
    <property type="protein sequence ID" value="KAF1970456.1"/>
    <property type="molecule type" value="Genomic_DNA"/>
</dbReference>
<feature type="region of interest" description="Disordered" evidence="1">
    <location>
        <begin position="683"/>
        <end position="749"/>
    </location>
</feature>
<feature type="compositionally biased region" description="Basic and acidic residues" evidence="1">
    <location>
        <begin position="685"/>
        <end position="749"/>
    </location>
</feature>
<feature type="compositionally biased region" description="Polar residues" evidence="1">
    <location>
        <begin position="377"/>
        <end position="389"/>
    </location>
</feature>
<feature type="region of interest" description="Disordered" evidence="1">
    <location>
        <begin position="256"/>
        <end position="338"/>
    </location>
</feature>
<accession>A0A6A5V622</accession>
<evidence type="ECO:0000256" key="1">
    <source>
        <dbReference type="SAM" id="MobiDB-lite"/>
    </source>
</evidence>